<protein>
    <submittedName>
        <fullName evidence="1">Uncharacterized protein</fullName>
    </submittedName>
</protein>
<organism evidence="1 2">
    <name type="scientific">Agrobacterium tumefaciens</name>
    <dbReference type="NCBI Taxonomy" id="358"/>
    <lineage>
        <taxon>Bacteria</taxon>
        <taxon>Pseudomonadati</taxon>
        <taxon>Pseudomonadota</taxon>
        <taxon>Alphaproteobacteria</taxon>
        <taxon>Hyphomicrobiales</taxon>
        <taxon>Rhizobiaceae</taxon>
        <taxon>Rhizobium/Agrobacterium group</taxon>
        <taxon>Agrobacterium</taxon>
        <taxon>Agrobacterium tumefaciens complex</taxon>
    </lineage>
</organism>
<dbReference type="AlphaFoldDB" id="A0A546Y7K4"/>
<accession>A0A546Y7K4</accession>
<reference evidence="1 2" key="1">
    <citation type="journal article" date="2019" name="Appl. Microbiol. Biotechnol.">
        <title>Differential efficiency of wild type rhizogenic strains for rol gene transformation of plants.</title>
        <authorList>
            <person name="Desmet S."/>
            <person name="De Keyser E."/>
            <person name="Van Vaerenbergh J."/>
            <person name="Baeyen S."/>
            <person name="Van Huylenbroeck J."/>
            <person name="Geelen D."/>
            <person name="Dhooghe E."/>
        </authorList>
    </citation>
    <scope>NUCLEOTIDE SEQUENCE [LARGE SCALE GENOMIC DNA]</scope>
    <source>
        <strain evidence="1 2">MAFF210266</strain>
    </source>
</reference>
<evidence type="ECO:0000313" key="2">
    <source>
        <dbReference type="Proteomes" id="UP000317023"/>
    </source>
</evidence>
<evidence type="ECO:0000313" key="1">
    <source>
        <dbReference type="EMBL" id="TRB08988.1"/>
    </source>
</evidence>
<name>A0A546Y7K4_AGRTU</name>
<proteinExistence type="predicted"/>
<sequence length="61" mass="6977">MDPIADSPCFCRPSRRASLRTGEPVVHNVFAPLRVPSLWPQIPDAGRNSHLFCIFRDLFRL</sequence>
<comment type="caution">
    <text evidence="1">The sequence shown here is derived from an EMBL/GenBank/DDBJ whole genome shotgun (WGS) entry which is preliminary data.</text>
</comment>
<dbReference type="Proteomes" id="UP000317023">
    <property type="component" value="Unassembled WGS sequence"/>
</dbReference>
<dbReference type="EMBL" id="SGOE01000001">
    <property type="protein sequence ID" value="TRB08988.1"/>
    <property type="molecule type" value="Genomic_DNA"/>
</dbReference>
<gene>
    <name evidence="1" type="ORF">EXN61_03535</name>
</gene>